<keyword evidence="7" id="KW-0325">Glycoprotein</keyword>
<evidence type="ECO:0000256" key="7">
    <source>
        <dbReference type="ARBA" id="ARBA00023180"/>
    </source>
</evidence>
<keyword evidence="11" id="KW-1185">Reference proteome</keyword>
<dbReference type="InterPro" id="IPR003599">
    <property type="entry name" value="Ig_sub"/>
</dbReference>
<evidence type="ECO:0000256" key="3">
    <source>
        <dbReference type="ARBA" id="ARBA00022729"/>
    </source>
</evidence>
<keyword evidence="6" id="KW-1015">Disulfide bond</keyword>
<evidence type="ECO:0000256" key="1">
    <source>
        <dbReference type="ARBA" id="ARBA00004236"/>
    </source>
</evidence>
<evidence type="ECO:0000256" key="6">
    <source>
        <dbReference type="ARBA" id="ARBA00023157"/>
    </source>
</evidence>
<dbReference type="PIRSF" id="PIRSF000615">
    <property type="entry name" value="TyrPK_CSF1-R"/>
    <property type="match status" value="1"/>
</dbReference>
<dbReference type="SMART" id="SM00409">
    <property type="entry name" value="IG"/>
    <property type="match status" value="2"/>
</dbReference>
<evidence type="ECO:0000256" key="4">
    <source>
        <dbReference type="ARBA" id="ARBA00022737"/>
    </source>
</evidence>
<protein>
    <recommendedName>
        <fullName evidence="9">Ig-like domain-containing protein</fullName>
    </recommendedName>
</protein>
<keyword evidence="4" id="KW-0677">Repeat</keyword>
<dbReference type="PANTHER" id="PTHR12231:SF220">
    <property type="entry name" value="LACHESIN"/>
    <property type="match status" value="1"/>
</dbReference>
<organism evidence="10 11">
    <name type="scientific">Ridgeia piscesae</name>
    <name type="common">Tubeworm</name>
    <dbReference type="NCBI Taxonomy" id="27915"/>
    <lineage>
        <taxon>Eukaryota</taxon>
        <taxon>Metazoa</taxon>
        <taxon>Spiralia</taxon>
        <taxon>Lophotrochozoa</taxon>
        <taxon>Annelida</taxon>
        <taxon>Polychaeta</taxon>
        <taxon>Sedentaria</taxon>
        <taxon>Canalipalpata</taxon>
        <taxon>Sabellida</taxon>
        <taxon>Siboglinidae</taxon>
        <taxon>Ridgeia</taxon>
    </lineage>
</organism>
<proteinExistence type="predicted"/>
<name>A0AAD9JM63_RIDPI</name>
<keyword evidence="3" id="KW-0732">Signal</keyword>
<evidence type="ECO:0000256" key="2">
    <source>
        <dbReference type="ARBA" id="ARBA00022475"/>
    </source>
</evidence>
<feature type="domain" description="Ig-like" evidence="9">
    <location>
        <begin position="199"/>
        <end position="292"/>
    </location>
</feature>
<dbReference type="AlphaFoldDB" id="A0AAD9JM63"/>
<dbReference type="InterPro" id="IPR013783">
    <property type="entry name" value="Ig-like_fold"/>
</dbReference>
<comment type="subcellular location">
    <subcellularLocation>
        <location evidence="1">Cell membrane</location>
    </subcellularLocation>
</comment>
<dbReference type="GO" id="GO:0043005">
    <property type="term" value="C:neuron projection"/>
    <property type="evidence" value="ECO:0007669"/>
    <property type="project" value="TreeGrafter"/>
</dbReference>
<dbReference type="Gene3D" id="2.60.40.10">
    <property type="entry name" value="Immunoglobulins"/>
    <property type="match status" value="3"/>
</dbReference>
<comment type="caution">
    <text evidence="10">The sequence shown here is derived from an EMBL/GenBank/DDBJ whole genome shotgun (WGS) entry which is preliminary data.</text>
</comment>
<dbReference type="InterPro" id="IPR003598">
    <property type="entry name" value="Ig_sub2"/>
</dbReference>
<dbReference type="EMBL" id="JAODUO010002061">
    <property type="protein sequence ID" value="KAK2155562.1"/>
    <property type="molecule type" value="Genomic_DNA"/>
</dbReference>
<feature type="domain" description="Ig-like" evidence="9">
    <location>
        <begin position="105"/>
        <end position="194"/>
    </location>
</feature>
<keyword evidence="5" id="KW-0472">Membrane</keyword>
<evidence type="ECO:0000259" key="9">
    <source>
        <dbReference type="PROSITE" id="PS50835"/>
    </source>
</evidence>
<dbReference type="SMART" id="SM00408">
    <property type="entry name" value="IGc2"/>
    <property type="match status" value="2"/>
</dbReference>
<dbReference type="Proteomes" id="UP001209878">
    <property type="component" value="Unassembled WGS sequence"/>
</dbReference>
<dbReference type="FunFam" id="2.60.40.10:FF:000328">
    <property type="entry name" value="CLUMA_CG000981, isoform A"/>
    <property type="match status" value="1"/>
</dbReference>
<dbReference type="Pfam" id="PF13927">
    <property type="entry name" value="Ig_3"/>
    <property type="match status" value="2"/>
</dbReference>
<gene>
    <name evidence="10" type="ORF">NP493_2063g00014</name>
</gene>
<dbReference type="SUPFAM" id="SSF48726">
    <property type="entry name" value="Immunoglobulin"/>
    <property type="match status" value="3"/>
</dbReference>
<dbReference type="PROSITE" id="PS50835">
    <property type="entry name" value="IG_LIKE"/>
    <property type="match status" value="2"/>
</dbReference>
<reference evidence="10" key="1">
    <citation type="journal article" date="2023" name="Mol. Biol. Evol.">
        <title>Third-Generation Sequencing Reveals the Adaptive Role of the Epigenome in Three Deep-Sea Polychaetes.</title>
        <authorList>
            <person name="Perez M."/>
            <person name="Aroh O."/>
            <person name="Sun Y."/>
            <person name="Lan Y."/>
            <person name="Juniper S.K."/>
            <person name="Young C.R."/>
            <person name="Angers B."/>
            <person name="Qian P.Y."/>
        </authorList>
    </citation>
    <scope>NUCLEOTIDE SEQUENCE</scope>
    <source>
        <strain evidence="10">R07B-5</strain>
    </source>
</reference>
<evidence type="ECO:0000256" key="8">
    <source>
        <dbReference type="ARBA" id="ARBA00023319"/>
    </source>
</evidence>
<evidence type="ECO:0000313" key="10">
    <source>
        <dbReference type="EMBL" id="KAK2155562.1"/>
    </source>
</evidence>
<dbReference type="InterPro" id="IPR036179">
    <property type="entry name" value="Ig-like_dom_sf"/>
</dbReference>
<dbReference type="GO" id="GO:0005886">
    <property type="term" value="C:plasma membrane"/>
    <property type="evidence" value="ECO:0007669"/>
    <property type="project" value="UniProtKB-SubCell"/>
</dbReference>
<sequence length="346" mass="38821">MFFFVVVQVNWIHRTSYGSIGQASGTIISVDNKIHIDESLNRVQDGNHKYDIVVTSSGETNTYMLIIRRLELKDAGIYTCKVLVQGQSQDTHPSKDGKMVVLLPPTIIPGRTTHVRTVQEGDDVHLECDADGYPKPNITWVRANGRPLPHPINKFSQKGSILNLTNIARDDRGVFRCIADNAVRPPATYDATLYINFQPHARPVQTTYGQAENRMYDITIECIVSGYPFPDLTWYQIDKKNNPVPIKDDEKHTIHVLLSHGQTLSVAEVWYQLTIINVQSNDYGYYWCEGRNRMGSHHGLVQLYKTPECQGANCPPEASIVNSVSIVSASLVSIVISLVLSQVLHH</sequence>
<dbReference type="PANTHER" id="PTHR12231">
    <property type="entry name" value="CTX-RELATED TYPE I TRANSMEMBRANE PROTEIN"/>
    <property type="match status" value="1"/>
</dbReference>
<evidence type="ECO:0000256" key="5">
    <source>
        <dbReference type="ARBA" id="ARBA00023136"/>
    </source>
</evidence>
<evidence type="ECO:0000313" key="11">
    <source>
        <dbReference type="Proteomes" id="UP001209878"/>
    </source>
</evidence>
<accession>A0AAD9JM63</accession>
<keyword evidence="8" id="KW-0393">Immunoglobulin domain</keyword>
<dbReference type="InterPro" id="IPR007110">
    <property type="entry name" value="Ig-like_dom"/>
</dbReference>
<dbReference type="InterPro" id="IPR051170">
    <property type="entry name" value="Neural/epithelial_adhesion"/>
</dbReference>
<keyword evidence="2" id="KW-1003">Cell membrane</keyword>